<feature type="compositionally biased region" description="Acidic residues" evidence="1">
    <location>
        <begin position="404"/>
        <end position="416"/>
    </location>
</feature>
<sequence length="493" mass="55729">MKKLPFKPTALRRAAPKPTQPDESKDSDEDDLALFRRAKEMAPIMAADRERRLKRHRAAELEAERRRHGAVGDKRSREDSEDVNHNTLGGQDSDVKNAELQSSPIRPSNEAPALDQSSTQDRADRNSELVTPPPSKRSRLSSSASQKPILSDQLDIDDDPFPDASPTRRLGPNPNILTPSRAPKMEKATPKVTEPITIDSDSDSDSDAVTTKPPATQLVKRRSSSIELIDRTPTKPSSKEPTPRPAPPAEEDEFAEYIRKAEQERARQRALTEANSTGEQKKETIEIMVTSEIPGASALKMRYLFTKSLRIAREAWIKHQWKKGLSLSADDVILTWRRKRVYNASTLISLGIRPAGDGRVEADGLGSAGFTDNRTVVHMEAWTPDLFQEMERNEELRRRRDAGELSDDEDEDEGPVEDERFKVVLKGRDMEPFSCTVRPRTTAETIITCFRQQRQIGSDKEVSLWWDGERLEEHIEMEQAEIEDMDTIEVHIQ</sequence>
<dbReference type="SUPFAM" id="SSF54236">
    <property type="entry name" value="Ubiquitin-like"/>
    <property type="match status" value="1"/>
</dbReference>
<dbReference type="Proteomes" id="UP001152049">
    <property type="component" value="Unassembled WGS sequence"/>
</dbReference>
<evidence type="ECO:0000313" key="3">
    <source>
        <dbReference type="EMBL" id="KAJ4271819.1"/>
    </source>
</evidence>
<dbReference type="InterPro" id="IPR029071">
    <property type="entry name" value="Ubiquitin-like_domsf"/>
</dbReference>
<feature type="region of interest" description="Disordered" evidence="1">
    <location>
        <begin position="397"/>
        <end position="419"/>
    </location>
</feature>
<feature type="domain" description="Rad60/SUMO-like" evidence="2">
    <location>
        <begin position="422"/>
        <end position="492"/>
    </location>
</feature>
<protein>
    <recommendedName>
        <fullName evidence="2">Rad60/SUMO-like domain-containing protein</fullName>
    </recommendedName>
</protein>
<evidence type="ECO:0000313" key="4">
    <source>
        <dbReference type="Proteomes" id="UP001152049"/>
    </source>
</evidence>
<gene>
    <name evidence="3" type="ORF">NW762_000525</name>
</gene>
<dbReference type="EMBL" id="JAOQAZ010000001">
    <property type="protein sequence ID" value="KAJ4271819.1"/>
    <property type="molecule type" value="Genomic_DNA"/>
</dbReference>
<proteinExistence type="predicted"/>
<evidence type="ECO:0000259" key="2">
    <source>
        <dbReference type="Pfam" id="PF11976"/>
    </source>
</evidence>
<keyword evidence="4" id="KW-1185">Reference proteome</keyword>
<feature type="region of interest" description="Disordered" evidence="1">
    <location>
        <begin position="1"/>
        <end position="251"/>
    </location>
</feature>
<evidence type="ECO:0000256" key="1">
    <source>
        <dbReference type="SAM" id="MobiDB-lite"/>
    </source>
</evidence>
<feature type="compositionally biased region" description="Basic and acidic residues" evidence="1">
    <location>
        <begin position="228"/>
        <end position="242"/>
    </location>
</feature>
<dbReference type="Gene3D" id="3.10.20.90">
    <property type="entry name" value="Phosphatidylinositol 3-kinase Catalytic Subunit, Chain A, domain 1"/>
    <property type="match status" value="1"/>
</dbReference>
<accession>A0A9W8VQT7</accession>
<name>A0A9W8VQT7_9HYPO</name>
<feature type="compositionally biased region" description="Basic and acidic residues" evidence="1">
    <location>
        <begin position="58"/>
        <end position="84"/>
    </location>
</feature>
<dbReference type="Pfam" id="PF11976">
    <property type="entry name" value="Rad60-SLD"/>
    <property type="match status" value="1"/>
</dbReference>
<dbReference type="InterPro" id="IPR022617">
    <property type="entry name" value="Rad60/SUMO-like_dom"/>
</dbReference>
<comment type="caution">
    <text evidence="3">The sequence shown here is derived from an EMBL/GenBank/DDBJ whole genome shotgun (WGS) entry which is preliminary data.</text>
</comment>
<feature type="compositionally biased region" description="Low complexity" evidence="1">
    <location>
        <begin position="140"/>
        <end position="153"/>
    </location>
</feature>
<reference evidence="3" key="1">
    <citation type="submission" date="2022-09" db="EMBL/GenBank/DDBJ databases">
        <title>Fusarium specimens isolated from Avocado Roots.</title>
        <authorList>
            <person name="Stajich J."/>
            <person name="Roper C."/>
            <person name="Heimlech-Rivalta G."/>
        </authorList>
    </citation>
    <scope>NUCLEOTIDE SEQUENCE</scope>
    <source>
        <strain evidence="3">CF00136</strain>
    </source>
</reference>
<dbReference type="AlphaFoldDB" id="A0A9W8VQT7"/>
<dbReference type="OrthoDB" id="3365399at2759"/>
<organism evidence="3 4">
    <name type="scientific">Fusarium torreyae</name>
    <dbReference type="NCBI Taxonomy" id="1237075"/>
    <lineage>
        <taxon>Eukaryota</taxon>
        <taxon>Fungi</taxon>
        <taxon>Dikarya</taxon>
        <taxon>Ascomycota</taxon>
        <taxon>Pezizomycotina</taxon>
        <taxon>Sordariomycetes</taxon>
        <taxon>Hypocreomycetidae</taxon>
        <taxon>Hypocreales</taxon>
        <taxon>Nectriaceae</taxon>
        <taxon>Fusarium</taxon>
    </lineage>
</organism>